<evidence type="ECO:0000313" key="3">
    <source>
        <dbReference type="Proteomes" id="UP000185669"/>
    </source>
</evidence>
<name>A0A1N6XND8_9FIRM</name>
<dbReference type="InterPro" id="IPR043472">
    <property type="entry name" value="Macro_dom-like"/>
</dbReference>
<dbReference type="CDD" id="cd02908">
    <property type="entry name" value="Macro_OAADPr_deacetylase"/>
    <property type="match status" value="1"/>
</dbReference>
<dbReference type="EMBL" id="FTNC01000012">
    <property type="protein sequence ID" value="SIR03729.1"/>
    <property type="molecule type" value="Genomic_DNA"/>
</dbReference>
<dbReference type="SUPFAM" id="SSF52949">
    <property type="entry name" value="Macro domain-like"/>
    <property type="match status" value="1"/>
</dbReference>
<dbReference type="PROSITE" id="PS51154">
    <property type="entry name" value="MACRO"/>
    <property type="match status" value="1"/>
</dbReference>
<dbReference type="PANTHER" id="PTHR11106">
    <property type="entry name" value="GANGLIOSIDE INDUCED DIFFERENTIATION ASSOCIATED PROTEIN 2-RELATED"/>
    <property type="match status" value="1"/>
</dbReference>
<dbReference type="STRING" id="56779.SAMN05421834_1126"/>
<accession>A0A1N6XND8</accession>
<gene>
    <name evidence="2" type="ORF">SAMN05421834_1126</name>
</gene>
<evidence type="ECO:0000259" key="1">
    <source>
        <dbReference type="PROSITE" id="PS51154"/>
    </source>
</evidence>
<dbReference type="Proteomes" id="UP000185669">
    <property type="component" value="Unassembled WGS sequence"/>
</dbReference>
<dbReference type="AlphaFoldDB" id="A0A1N6XND8"/>
<protein>
    <submittedName>
        <fullName evidence="2">O-acetyl-ADP-ribose deacetylase (Regulator of RNase III), contains Macro domain</fullName>
    </submittedName>
</protein>
<dbReference type="PANTHER" id="PTHR11106:SF27">
    <property type="entry name" value="MACRO DOMAIN-CONTAINING PROTEIN"/>
    <property type="match status" value="1"/>
</dbReference>
<reference evidence="3" key="1">
    <citation type="submission" date="2017-01" db="EMBL/GenBank/DDBJ databases">
        <authorList>
            <person name="Varghese N."/>
            <person name="Submissions S."/>
        </authorList>
    </citation>
    <scope>NUCLEOTIDE SEQUENCE [LARGE SCALE GENOMIC DNA]</scope>
    <source>
        <strain evidence="3">ATCC 700103</strain>
    </source>
</reference>
<dbReference type="SMART" id="SM00506">
    <property type="entry name" value="A1pp"/>
    <property type="match status" value="1"/>
</dbReference>
<proteinExistence type="predicted"/>
<keyword evidence="3" id="KW-1185">Reference proteome</keyword>
<dbReference type="RefSeq" id="WP_076545178.1">
    <property type="nucleotide sequence ID" value="NZ_FTNC01000012.1"/>
</dbReference>
<dbReference type="OrthoDB" id="6194521at2"/>
<dbReference type="InterPro" id="IPR002589">
    <property type="entry name" value="Macro_dom"/>
</dbReference>
<dbReference type="Pfam" id="PF01661">
    <property type="entry name" value="Macro"/>
    <property type="match status" value="1"/>
</dbReference>
<evidence type="ECO:0000313" key="2">
    <source>
        <dbReference type="EMBL" id="SIR03729.1"/>
    </source>
</evidence>
<organism evidence="2 3">
    <name type="scientific">Halanaerobium kushneri</name>
    <dbReference type="NCBI Taxonomy" id="56779"/>
    <lineage>
        <taxon>Bacteria</taxon>
        <taxon>Bacillati</taxon>
        <taxon>Bacillota</taxon>
        <taxon>Clostridia</taxon>
        <taxon>Halanaerobiales</taxon>
        <taxon>Halanaerobiaceae</taxon>
        <taxon>Halanaerobium</taxon>
    </lineage>
</organism>
<feature type="domain" description="Macro" evidence="1">
    <location>
        <begin position="1"/>
        <end position="176"/>
    </location>
</feature>
<sequence>MNFQIEEILLELIQGDITDQKDIEAVVNAANAQLKIGGGVAGAIHRAAGPELEKACRNLAPINPGEAVITEAFQLPNQYVIHTLGPVYGRDKPEADILGRCYKNSLKLAAANRIKSIAFPAISTGAFGYPTEEAAEVSIRTVKEMASELKNIKIIRFVLYNKDDLRTFESQANKILTQ</sequence>
<dbReference type="Gene3D" id="3.40.220.10">
    <property type="entry name" value="Leucine Aminopeptidase, subunit E, domain 1"/>
    <property type="match status" value="1"/>
</dbReference>